<dbReference type="Pfam" id="PF17900">
    <property type="entry name" value="Peptidase_M1_N"/>
    <property type="match status" value="1"/>
</dbReference>
<proteinExistence type="predicted"/>
<gene>
    <name evidence="2" type="ORF">GCM10011386_39720</name>
</gene>
<dbReference type="SUPFAM" id="SSF63737">
    <property type="entry name" value="Leukotriene A4 hydrolase N-terminal domain"/>
    <property type="match status" value="1"/>
</dbReference>
<dbReference type="InterPro" id="IPR045357">
    <property type="entry name" value="Aminopeptidase_N-like_N"/>
</dbReference>
<dbReference type="PRINTS" id="PR00756">
    <property type="entry name" value="ALADIPTASE"/>
</dbReference>
<protein>
    <recommendedName>
        <fullName evidence="1">Aminopeptidase N-like N-terminal domain-containing protein</fullName>
    </recommendedName>
</protein>
<dbReference type="RefSeq" id="WP_229717669.1">
    <property type="nucleotide sequence ID" value="NZ_BMIK01000020.1"/>
</dbReference>
<dbReference type="PANTHER" id="PTHR11533">
    <property type="entry name" value="PROTEASE M1 ZINC METALLOPROTEASE"/>
    <property type="match status" value="1"/>
</dbReference>
<sequence>MKIPDCLYLVAGIFFITACQQGAKRQNLLDVGIPEKMAEYRRGQLSDIHYRLSFSIPEDRGQPIRAHLSLEVVLHALDQPLYLDFNEDKSHLLALTVNGVETAIDHEQEHLIIAADVLHEGENIIAIDFIAGELSLNRNDDFLYTLLVPDRASTLFPCFDQPDLKATYQLTITAPKDWEVLTTTREESHTEEKETHTEHRFGKTDKISTYLFSFVAGKFAVAAQRLDSMDMRFLYRENDSDKVQVWRSGDDGVV</sequence>
<dbReference type="Gene3D" id="2.60.40.1730">
    <property type="entry name" value="tricorn interacting facor f3 domain"/>
    <property type="match status" value="1"/>
</dbReference>
<dbReference type="InterPro" id="IPR001930">
    <property type="entry name" value="Peptidase_M1"/>
</dbReference>
<accession>A0ABQ1MRY6</accession>
<dbReference type="EMBL" id="BMIK01000020">
    <property type="protein sequence ID" value="GGC43516.1"/>
    <property type="molecule type" value="Genomic_DNA"/>
</dbReference>
<dbReference type="PANTHER" id="PTHR11533:SF174">
    <property type="entry name" value="PUROMYCIN-SENSITIVE AMINOPEPTIDASE-RELATED"/>
    <property type="match status" value="1"/>
</dbReference>
<organism evidence="2 3">
    <name type="scientific">Parapedobacter defluvii</name>
    <dbReference type="NCBI Taxonomy" id="2045106"/>
    <lineage>
        <taxon>Bacteria</taxon>
        <taxon>Pseudomonadati</taxon>
        <taxon>Bacteroidota</taxon>
        <taxon>Sphingobacteriia</taxon>
        <taxon>Sphingobacteriales</taxon>
        <taxon>Sphingobacteriaceae</taxon>
        <taxon>Parapedobacter</taxon>
    </lineage>
</organism>
<dbReference type="InterPro" id="IPR042097">
    <property type="entry name" value="Aminopeptidase_N-like_N_sf"/>
</dbReference>
<dbReference type="InterPro" id="IPR050344">
    <property type="entry name" value="Peptidase_M1_aminopeptidases"/>
</dbReference>
<name>A0ABQ1MRY6_9SPHI</name>
<evidence type="ECO:0000313" key="3">
    <source>
        <dbReference type="Proteomes" id="UP000597338"/>
    </source>
</evidence>
<evidence type="ECO:0000313" key="2">
    <source>
        <dbReference type="EMBL" id="GGC43516.1"/>
    </source>
</evidence>
<evidence type="ECO:0000259" key="1">
    <source>
        <dbReference type="Pfam" id="PF17900"/>
    </source>
</evidence>
<reference evidence="3" key="1">
    <citation type="journal article" date="2019" name="Int. J. Syst. Evol. Microbiol.">
        <title>The Global Catalogue of Microorganisms (GCM) 10K type strain sequencing project: providing services to taxonomists for standard genome sequencing and annotation.</title>
        <authorList>
            <consortium name="The Broad Institute Genomics Platform"/>
            <consortium name="The Broad Institute Genome Sequencing Center for Infectious Disease"/>
            <person name="Wu L."/>
            <person name="Ma J."/>
        </authorList>
    </citation>
    <scope>NUCLEOTIDE SEQUENCE [LARGE SCALE GENOMIC DNA]</scope>
    <source>
        <strain evidence="3">CGMCC 1.15342</strain>
    </source>
</reference>
<comment type="caution">
    <text evidence="2">The sequence shown here is derived from an EMBL/GenBank/DDBJ whole genome shotgun (WGS) entry which is preliminary data.</text>
</comment>
<dbReference type="PROSITE" id="PS51257">
    <property type="entry name" value="PROKAR_LIPOPROTEIN"/>
    <property type="match status" value="1"/>
</dbReference>
<keyword evidence="3" id="KW-1185">Reference proteome</keyword>
<dbReference type="Proteomes" id="UP000597338">
    <property type="component" value="Unassembled WGS sequence"/>
</dbReference>
<feature type="domain" description="Aminopeptidase N-like N-terminal" evidence="1">
    <location>
        <begin position="144"/>
        <end position="211"/>
    </location>
</feature>